<dbReference type="Pfam" id="PF07647">
    <property type="entry name" value="SAM_2"/>
    <property type="match status" value="1"/>
</dbReference>
<dbReference type="InterPro" id="IPR013761">
    <property type="entry name" value="SAM/pointed_sf"/>
</dbReference>
<reference evidence="5" key="1">
    <citation type="submission" date="2013-12" db="EMBL/GenBank/DDBJ databases">
        <title>The Genome Sequence of Aphanomyces astaci APO3.</title>
        <authorList>
            <consortium name="The Broad Institute Genomics Platform"/>
            <person name="Russ C."/>
            <person name="Tyler B."/>
            <person name="van West P."/>
            <person name="Dieguez-Uribeondo J."/>
            <person name="Young S.K."/>
            <person name="Zeng Q."/>
            <person name="Gargeya S."/>
            <person name="Fitzgerald M."/>
            <person name="Abouelleil A."/>
            <person name="Alvarado L."/>
            <person name="Chapman S.B."/>
            <person name="Gainer-Dewar J."/>
            <person name="Goldberg J."/>
            <person name="Griggs A."/>
            <person name="Gujja S."/>
            <person name="Hansen M."/>
            <person name="Howarth C."/>
            <person name="Imamovic A."/>
            <person name="Ireland A."/>
            <person name="Larimer J."/>
            <person name="McCowan C."/>
            <person name="Murphy C."/>
            <person name="Pearson M."/>
            <person name="Poon T.W."/>
            <person name="Priest M."/>
            <person name="Roberts A."/>
            <person name="Saif S."/>
            <person name="Shea T."/>
            <person name="Sykes S."/>
            <person name="Wortman J."/>
            <person name="Nusbaum C."/>
            <person name="Birren B."/>
        </authorList>
    </citation>
    <scope>NUCLEOTIDE SEQUENCE [LARGE SCALE GENOMIC DNA]</scope>
    <source>
        <strain evidence="5">APO3</strain>
    </source>
</reference>
<keyword evidence="2" id="KW-0391">Immunity</keyword>
<dbReference type="AlphaFoldDB" id="W4GA88"/>
<dbReference type="InterPro" id="IPR016024">
    <property type="entry name" value="ARM-type_fold"/>
</dbReference>
<dbReference type="SUPFAM" id="SSF47769">
    <property type="entry name" value="SAM/Pointed domain"/>
    <property type="match status" value="1"/>
</dbReference>
<evidence type="ECO:0000256" key="1">
    <source>
        <dbReference type="ARBA" id="ARBA00022588"/>
    </source>
</evidence>
<dbReference type="PROSITE" id="PS50105">
    <property type="entry name" value="SAM_DOMAIN"/>
    <property type="match status" value="1"/>
</dbReference>
<accession>W4GA88</accession>
<dbReference type="EMBL" id="KI913136">
    <property type="protein sequence ID" value="ETV76565.1"/>
    <property type="molecule type" value="Genomic_DNA"/>
</dbReference>
<dbReference type="InterPro" id="IPR011989">
    <property type="entry name" value="ARM-like"/>
</dbReference>
<dbReference type="Gene3D" id="1.10.150.50">
    <property type="entry name" value="Transcription Factor, Ets-1"/>
    <property type="match status" value="1"/>
</dbReference>
<gene>
    <name evidence="5" type="ORF">H257_09564</name>
</gene>
<dbReference type="STRING" id="112090.W4GA88"/>
<keyword evidence="1" id="KW-0399">Innate immunity</keyword>
<keyword evidence="3" id="KW-0520">NAD</keyword>
<dbReference type="OrthoDB" id="206755at2759"/>
<dbReference type="InterPro" id="IPR001660">
    <property type="entry name" value="SAM"/>
</dbReference>
<dbReference type="VEuPathDB" id="FungiDB:H257_09564"/>
<evidence type="ECO:0000256" key="2">
    <source>
        <dbReference type="ARBA" id="ARBA00022859"/>
    </source>
</evidence>
<dbReference type="SUPFAM" id="SSF52200">
    <property type="entry name" value="Toll/Interleukin receptor TIR domain"/>
    <property type="match status" value="1"/>
</dbReference>
<sequence>MGVGLLSKPADVAAINYDDIRVAPSTEVAQWFDSLGHDYHEYATATLDHGIDGPLLRSLSSSDLPILIEALGVTNPLHVRLVATFFHQFKFAQRTAERPEPSPAEQHQHQHTFKPKGMPMVAKHYTPFRKTTLAVPSPSKQIQHTKTIRSKSEAFISVPDVCSDYQAYFSYVVGPDDNGNPIKDRVGAIHALLIAKGIVVWFDSEKAVPSPKLIDQGLLHASVVIVFLTRSYMNQVNGDGVMAASQYEFTMALRHQTMSHMLFCVLEEDMMRYDSLTGEFRELVGDAACMDFTDDSFLDEACDELVETINRLDSTKDDFAQPNNVARWGVSALIRFLKQPTTPPDFIDEILHALVTMSLQTRLAEKMVTKGMLPLVLNMLKLHQHNSTSERGLELMLLLLKVLARTNAVSRRKTISLVQDMALLPVFLDLLKDGRGAAKENAAGMLRNIFGAGERMSTLPDVTTSEPFKSLVTLLLSMFVQGNVNQQYEAASALSACAGHRDFQTLIVRANGIRICLVQIMKVDINECVRDHVAIILRCLSGTEANQREIGSEGGVEAFLTLLETGSTGQRETSAAALNWLMEVEDNRCILAGDGGIPTLLKFIKTGTLFTRQQTINALSKLAPHNLFHAELASAGALEPCLAVLDTGVDSQKTAAAHVLVAIASTDKVDAMAKAIPIMVKLFYRGSTAQKRLAVDVLSKLGRRKQFKQIILGSGIPEDVLALG</sequence>
<feature type="domain" description="SAM" evidence="4">
    <location>
        <begin position="23"/>
        <end position="92"/>
    </location>
</feature>
<dbReference type="RefSeq" id="XP_009834110.1">
    <property type="nucleotide sequence ID" value="XM_009835808.1"/>
</dbReference>
<dbReference type="PANTHER" id="PTHR23315:SF7">
    <property type="entry name" value="U-BOX DOMAIN-CONTAINING PROTEIN 4"/>
    <property type="match status" value="1"/>
</dbReference>
<dbReference type="InterPro" id="IPR035897">
    <property type="entry name" value="Toll_tir_struct_dom_sf"/>
</dbReference>
<organism evidence="5">
    <name type="scientific">Aphanomyces astaci</name>
    <name type="common">Crayfish plague agent</name>
    <dbReference type="NCBI Taxonomy" id="112090"/>
    <lineage>
        <taxon>Eukaryota</taxon>
        <taxon>Sar</taxon>
        <taxon>Stramenopiles</taxon>
        <taxon>Oomycota</taxon>
        <taxon>Saprolegniomycetes</taxon>
        <taxon>Saprolegniales</taxon>
        <taxon>Verrucalvaceae</taxon>
        <taxon>Aphanomyces</taxon>
    </lineage>
</organism>
<evidence type="ECO:0000313" key="5">
    <source>
        <dbReference type="EMBL" id="ETV76565.1"/>
    </source>
</evidence>
<dbReference type="Gene3D" id="1.25.10.10">
    <property type="entry name" value="Leucine-rich Repeat Variant"/>
    <property type="match status" value="2"/>
</dbReference>
<dbReference type="PANTHER" id="PTHR23315">
    <property type="entry name" value="U BOX DOMAIN-CONTAINING"/>
    <property type="match status" value="1"/>
</dbReference>
<dbReference type="GO" id="GO:0045087">
    <property type="term" value="P:innate immune response"/>
    <property type="evidence" value="ECO:0007669"/>
    <property type="project" value="UniProtKB-KW"/>
</dbReference>
<dbReference type="SUPFAM" id="SSF48371">
    <property type="entry name" value="ARM repeat"/>
    <property type="match status" value="2"/>
</dbReference>
<protein>
    <recommendedName>
        <fullName evidence="4">SAM domain-containing protein</fullName>
    </recommendedName>
</protein>
<name>W4GA88_APHAT</name>
<evidence type="ECO:0000256" key="3">
    <source>
        <dbReference type="ARBA" id="ARBA00023027"/>
    </source>
</evidence>
<proteinExistence type="predicted"/>
<dbReference type="GeneID" id="20811560"/>
<evidence type="ECO:0000259" key="4">
    <source>
        <dbReference type="PROSITE" id="PS50105"/>
    </source>
</evidence>